<feature type="domain" description="DUF1588" evidence="4">
    <location>
        <begin position="624"/>
        <end position="722"/>
    </location>
</feature>
<keyword evidence="1" id="KW-0732">Signal</keyword>
<reference evidence="7 8" key="1">
    <citation type="submission" date="2015-10" db="EMBL/GenBank/DDBJ databases">
        <title>Draft genome sequence of Novosphingobium fuchskuhlense DSM 25065 isolated from a surface water sample of the southwest basin of Lake Grosse Fuchskuhle.</title>
        <authorList>
            <person name="Ruckert C."/>
            <person name="Winkler A."/>
            <person name="Glaeser J."/>
            <person name="Grossart H.-P."/>
            <person name="Kalinowski J."/>
            <person name="Glaeser S."/>
        </authorList>
    </citation>
    <scope>NUCLEOTIDE SEQUENCE [LARGE SCALE GENOMIC DNA]</scope>
    <source>
        <strain evidence="7 8">FNE08-7</strain>
    </source>
</reference>
<comment type="caution">
    <text evidence="7">The sequence shown here is derived from an EMBL/GenBank/DDBJ whole genome shotgun (WGS) entry which is preliminary data.</text>
</comment>
<protein>
    <recommendedName>
        <fullName evidence="9">Cytochrome c domain-containing protein</fullName>
    </recommendedName>
</protein>
<proteinExistence type="predicted"/>
<evidence type="ECO:0000259" key="5">
    <source>
        <dbReference type="Pfam" id="PF07631"/>
    </source>
</evidence>
<feature type="signal peptide" evidence="1">
    <location>
        <begin position="1"/>
        <end position="29"/>
    </location>
</feature>
<evidence type="ECO:0000259" key="6">
    <source>
        <dbReference type="Pfam" id="PF07637"/>
    </source>
</evidence>
<dbReference type="EMBL" id="LLZS01000007">
    <property type="protein sequence ID" value="KUR71482.1"/>
    <property type="molecule type" value="Genomic_DNA"/>
</dbReference>
<feature type="domain" description="DUF1585" evidence="2">
    <location>
        <begin position="735"/>
        <end position="808"/>
    </location>
</feature>
<dbReference type="Proteomes" id="UP000058012">
    <property type="component" value="Unassembled WGS sequence"/>
</dbReference>
<dbReference type="InterPro" id="IPR013042">
    <property type="entry name" value="DUF1592"/>
</dbReference>
<dbReference type="Pfam" id="PF07627">
    <property type="entry name" value="PSCyt3"/>
    <property type="match status" value="1"/>
</dbReference>
<dbReference type="InterPro" id="IPR013036">
    <property type="entry name" value="DUF1587"/>
</dbReference>
<evidence type="ECO:0000259" key="3">
    <source>
        <dbReference type="Pfam" id="PF07626"/>
    </source>
</evidence>
<keyword evidence="8" id="KW-1185">Reference proteome</keyword>
<gene>
    <name evidence="7" type="ORF">AQZ52_10270</name>
</gene>
<sequence>MEALRRVSFGRGVLALSALVSASCLYAAAEDPVTFVAVPESGPSLGERRAAVIEPMLADYCSRCHNDFDHVAGLSVEGLKASDVAEGRNAEAWEKILRRVASGEMPPHSKKQPDPAMRADFVNWLDEGRALYATAHPDPGAAPVRRLNRREYANAVRDLLGIEGDFAAGLPPDNSGFGFDNIADVLSVSPTLMERYVAVAGKAARAATGLLPKRDFVTSWQVAKDGSVMNSGIPAYNERAGADLPLASRGGTAVRYTARWDGAYDIAVWLNSNTNNESDRLAEDRFVLRVPLKAGEHRLAVSFRRQTWPDETVQVVRNTTDYVPLPLEQPADLPLDVWVDGARAGTLTVPAFRVHPRYSQHNFPRDVLQLDVAGPFEPGGNAELASRQAVFVCQPRRPAEEAPCARRILGGLARRAWRGPVTEADLAPLLKIYAAERAAGGFESGVEAGIEALLVSPRFLFAVEAPPPPGQGGSAYRISAYDLATRLSLFLWSSIPDTRLLTLAGQGKLSQPGVLAAEIARMLADPRAEALTENFAGQWLYLRNLDQQRPDITAYPDFDVPLRSAMATETRMFFAHVLSANRPVTDFIRADYTFLNERLARHYGIGGVRGPAFRKVTLAADTPRGGLLGQASILTVTSYGNRTSVVKRGKWILDNLLASPPPPPPADVPALKTEHDGKLLTAREQLELHRANPACASCHQRMDPLGFALENFDAVGAWRTQEAGQVIDAGAVLADGTAFKGFSGLQQILMDRREEFARAFTERLMTYALGRGLTPQDMPAVRAIARDAAKDDWRVQTIIRGIVMSPGFTLRRVPAAPTNVALAASGWRPRR</sequence>
<accession>A0A124JUQ4</accession>
<evidence type="ECO:0000313" key="7">
    <source>
        <dbReference type="EMBL" id="KUR71482.1"/>
    </source>
</evidence>
<evidence type="ECO:0000313" key="8">
    <source>
        <dbReference type="Proteomes" id="UP000058012"/>
    </source>
</evidence>
<dbReference type="Pfam" id="PF07626">
    <property type="entry name" value="PSD3"/>
    <property type="match status" value="1"/>
</dbReference>
<name>A0A124JUQ4_9SPHN</name>
<dbReference type="InterPro" id="IPR011478">
    <property type="entry name" value="DUF1585"/>
</dbReference>
<evidence type="ECO:0008006" key="9">
    <source>
        <dbReference type="Google" id="ProtNLM"/>
    </source>
</evidence>
<evidence type="ECO:0000259" key="4">
    <source>
        <dbReference type="Pfam" id="PF07627"/>
    </source>
</evidence>
<dbReference type="Pfam" id="PF07624">
    <property type="entry name" value="PSD2"/>
    <property type="match status" value="1"/>
</dbReference>
<feature type="domain" description="DUF1592" evidence="5">
    <location>
        <begin position="478"/>
        <end position="605"/>
    </location>
</feature>
<dbReference type="AlphaFoldDB" id="A0A124JUQ4"/>
<organism evidence="7 8">
    <name type="scientific">Novosphingobium fuchskuhlense</name>
    <dbReference type="NCBI Taxonomy" id="1117702"/>
    <lineage>
        <taxon>Bacteria</taxon>
        <taxon>Pseudomonadati</taxon>
        <taxon>Pseudomonadota</taxon>
        <taxon>Alphaproteobacteria</taxon>
        <taxon>Sphingomonadales</taxon>
        <taxon>Sphingomonadaceae</taxon>
        <taxon>Novosphingobium</taxon>
    </lineage>
</organism>
<evidence type="ECO:0000256" key="1">
    <source>
        <dbReference type="SAM" id="SignalP"/>
    </source>
</evidence>
<dbReference type="InterPro" id="IPR013043">
    <property type="entry name" value="DUF1595"/>
</dbReference>
<dbReference type="InterPro" id="IPR013039">
    <property type="entry name" value="DUF1588"/>
</dbReference>
<dbReference type="PROSITE" id="PS51257">
    <property type="entry name" value="PROKAR_LIPOPROTEIN"/>
    <property type="match status" value="1"/>
</dbReference>
<evidence type="ECO:0000259" key="2">
    <source>
        <dbReference type="Pfam" id="PF07624"/>
    </source>
</evidence>
<dbReference type="Pfam" id="PF07631">
    <property type="entry name" value="PSD4"/>
    <property type="match status" value="1"/>
</dbReference>
<feature type="domain" description="DUF1595" evidence="6">
    <location>
        <begin position="404"/>
        <end position="464"/>
    </location>
</feature>
<feature type="chain" id="PRO_5007174833" description="Cytochrome c domain-containing protein" evidence="1">
    <location>
        <begin position="30"/>
        <end position="831"/>
    </location>
</feature>
<feature type="domain" description="DUF1587" evidence="3">
    <location>
        <begin position="145"/>
        <end position="208"/>
    </location>
</feature>
<dbReference type="STRING" id="1117702.AQZ52_10270"/>
<dbReference type="Pfam" id="PF07637">
    <property type="entry name" value="PSD5"/>
    <property type="match status" value="1"/>
</dbReference>